<dbReference type="InterPro" id="IPR017871">
    <property type="entry name" value="ABC_transporter-like_CS"/>
</dbReference>
<dbReference type="eggNOG" id="COG4152">
    <property type="taxonomic scope" value="Bacteria"/>
</dbReference>
<dbReference type="Pfam" id="PF13732">
    <property type="entry name" value="DrrA1-3_C"/>
    <property type="match status" value="1"/>
</dbReference>
<dbReference type="Gene3D" id="3.40.50.300">
    <property type="entry name" value="P-loop containing nucleotide triphosphate hydrolases"/>
    <property type="match status" value="1"/>
</dbReference>
<dbReference type="PANTHER" id="PTHR42939:SF1">
    <property type="entry name" value="ABC TRANSPORTER ATP-BINDING PROTEIN ALBC-RELATED"/>
    <property type="match status" value="1"/>
</dbReference>
<organism evidence="5 6">
    <name type="scientific">Alicyclobacillus macrosporangiidus</name>
    <dbReference type="NCBI Taxonomy" id="392015"/>
    <lineage>
        <taxon>Bacteria</taxon>
        <taxon>Bacillati</taxon>
        <taxon>Bacillota</taxon>
        <taxon>Bacilli</taxon>
        <taxon>Bacillales</taxon>
        <taxon>Alicyclobacillaceae</taxon>
        <taxon>Alicyclobacillus</taxon>
    </lineage>
</organism>
<evidence type="ECO:0000256" key="1">
    <source>
        <dbReference type="ARBA" id="ARBA00022448"/>
    </source>
</evidence>
<dbReference type="STRING" id="392015.SAMN05421543_11072"/>
<keyword evidence="6" id="KW-1185">Reference proteome</keyword>
<gene>
    <name evidence="5" type="ORF">SAMN05421543_11072</name>
</gene>
<dbReference type="EMBL" id="FPBV01000010">
    <property type="protein sequence ID" value="SFU85224.1"/>
    <property type="molecule type" value="Genomic_DNA"/>
</dbReference>
<evidence type="ECO:0000256" key="3">
    <source>
        <dbReference type="ARBA" id="ARBA00022840"/>
    </source>
</evidence>
<dbReference type="InterPro" id="IPR003593">
    <property type="entry name" value="AAA+_ATPase"/>
</dbReference>
<evidence type="ECO:0000259" key="4">
    <source>
        <dbReference type="PROSITE" id="PS50893"/>
    </source>
</evidence>
<evidence type="ECO:0000313" key="6">
    <source>
        <dbReference type="Proteomes" id="UP000183508"/>
    </source>
</evidence>
<accession>A0A1I7JJ45</accession>
<sequence>MTLELRNVSKSFGDKTVVRDLSFVVPTGQVFSLLGLNGAGKTTTIRMILDILRPDSGEILWQGRPLQAHRLGTLGYLPEERGLYPQMKVLPQLVLFGRLQGLSSEQARQAALQWLERFGIPQHRDALVGQLSKGNQQKIQFIAAILHNPDLVILDEPFSGLDPVNTELFKSVFRELVEAGKTIIFSSHRLDHVEALSDAVGIIHRSELVLSGRVQEILDAQPPHTVRIGADPDAVRRLLPPGADVRVERGWVSVPVRHCAPDELLRNLVQHGVRVTHYEWIRPSLQDIFLEKVGERP</sequence>
<dbReference type="InterPro" id="IPR027417">
    <property type="entry name" value="P-loop_NTPase"/>
</dbReference>
<protein>
    <submittedName>
        <fullName evidence="5">ABC-2 type transport system ATP-binding protein</fullName>
    </submittedName>
</protein>
<dbReference type="Pfam" id="PF00005">
    <property type="entry name" value="ABC_tran"/>
    <property type="match status" value="1"/>
</dbReference>
<dbReference type="InterPro" id="IPR003439">
    <property type="entry name" value="ABC_transporter-like_ATP-bd"/>
</dbReference>
<dbReference type="InterPro" id="IPR051782">
    <property type="entry name" value="ABC_Transporter_VariousFunc"/>
</dbReference>
<dbReference type="GO" id="GO:0005524">
    <property type="term" value="F:ATP binding"/>
    <property type="evidence" value="ECO:0007669"/>
    <property type="project" value="UniProtKB-KW"/>
</dbReference>
<keyword evidence="3 5" id="KW-0067">ATP-binding</keyword>
<dbReference type="OrthoDB" id="2290519at2"/>
<dbReference type="PROSITE" id="PS50893">
    <property type="entry name" value="ABC_TRANSPORTER_2"/>
    <property type="match status" value="1"/>
</dbReference>
<dbReference type="GO" id="GO:0016887">
    <property type="term" value="F:ATP hydrolysis activity"/>
    <property type="evidence" value="ECO:0007669"/>
    <property type="project" value="InterPro"/>
</dbReference>
<dbReference type="SMART" id="SM00382">
    <property type="entry name" value="AAA"/>
    <property type="match status" value="1"/>
</dbReference>
<dbReference type="PANTHER" id="PTHR42939">
    <property type="entry name" value="ABC TRANSPORTER ATP-BINDING PROTEIN ALBC-RELATED"/>
    <property type="match status" value="1"/>
</dbReference>
<dbReference type="InterPro" id="IPR025302">
    <property type="entry name" value="DrrA1/2-like_C"/>
</dbReference>
<keyword evidence="2" id="KW-0547">Nucleotide-binding</keyword>
<keyword evidence="1" id="KW-0813">Transport</keyword>
<proteinExistence type="predicted"/>
<dbReference type="SUPFAM" id="SSF52540">
    <property type="entry name" value="P-loop containing nucleoside triphosphate hydrolases"/>
    <property type="match status" value="1"/>
</dbReference>
<dbReference type="AlphaFoldDB" id="A0A1I7JJ45"/>
<dbReference type="PROSITE" id="PS00211">
    <property type="entry name" value="ABC_TRANSPORTER_1"/>
    <property type="match status" value="1"/>
</dbReference>
<feature type="domain" description="ABC transporter" evidence="4">
    <location>
        <begin position="3"/>
        <end position="230"/>
    </location>
</feature>
<dbReference type="Proteomes" id="UP000183508">
    <property type="component" value="Unassembled WGS sequence"/>
</dbReference>
<dbReference type="RefSeq" id="WP_074952510.1">
    <property type="nucleotide sequence ID" value="NZ_FPBV01000010.1"/>
</dbReference>
<reference evidence="6" key="1">
    <citation type="submission" date="2016-10" db="EMBL/GenBank/DDBJ databases">
        <authorList>
            <person name="Varghese N."/>
        </authorList>
    </citation>
    <scope>NUCLEOTIDE SEQUENCE [LARGE SCALE GENOMIC DNA]</scope>
    <source>
        <strain evidence="6">DSM 17980</strain>
    </source>
</reference>
<evidence type="ECO:0000256" key="2">
    <source>
        <dbReference type="ARBA" id="ARBA00022741"/>
    </source>
</evidence>
<evidence type="ECO:0000313" key="5">
    <source>
        <dbReference type="EMBL" id="SFU85224.1"/>
    </source>
</evidence>
<name>A0A1I7JJ45_9BACL</name>